<evidence type="ECO:0000256" key="4">
    <source>
        <dbReference type="SAM" id="SignalP"/>
    </source>
</evidence>
<dbReference type="GO" id="GO:0016788">
    <property type="term" value="F:hydrolase activity, acting on ester bonds"/>
    <property type="evidence" value="ECO:0007669"/>
    <property type="project" value="InterPro"/>
</dbReference>
<proteinExistence type="inferred from homology"/>
<dbReference type="PANTHER" id="PTHR45648">
    <property type="entry name" value="GDSL LIPASE/ACYLHYDROLASE FAMILY PROTEIN (AFU_ORTHOLOGUE AFUA_4G14700)"/>
    <property type="match status" value="1"/>
</dbReference>
<evidence type="ECO:0000256" key="2">
    <source>
        <dbReference type="ARBA" id="ARBA00022801"/>
    </source>
</evidence>
<dbReference type="PANTHER" id="PTHR45648:SF7">
    <property type="entry name" value="OS12G0126100 PROTEIN"/>
    <property type="match status" value="1"/>
</dbReference>
<dbReference type="InterPro" id="IPR051058">
    <property type="entry name" value="GDSL_Est/Lipase"/>
</dbReference>
<dbReference type="InterPro" id="IPR036514">
    <property type="entry name" value="SGNH_hydro_sf"/>
</dbReference>
<feature type="chain" id="PRO_5043842338" evidence="4">
    <location>
        <begin position="25"/>
        <end position="374"/>
    </location>
</feature>
<evidence type="ECO:0000313" key="5">
    <source>
        <dbReference type="EMBL" id="GAA0183561.1"/>
    </source>
</evidence>
<dbReference type="Gene3D" id="3.40.50.1110">
    <property type="entry name" value="SGNH hydrolase"/>
    <property type="match status" value="1"/>
</dbReference>
<dbReference type="AlphaFoldDB" id="A0AAV3RPD1"/>
<protein>
    <submittedName>
        <fullName evidence="5">Uncharacterized protein</fullName>
    </submittedName>
</protein>
<sequence length="374" mass="41599">MKQKIFVHLFAAFLIAELMNKAEGHIGMKNKIDILNASSWNSVTAMFVLGDSSVDCGDNTPLYPLIHENLSLHPCNSSDGKLLPHLLAEKMNLPYTPPFYTRNGSLDGLISGVNFGSALATIMYSGTTSHQSLSQQLRQAFETIQLLQLELGEETTERFVKSSLFYLSFGKDDYINYVLQNSTDSSNSLNYGDEKFTYILFHQMTNAIRNLYGANVRRIICVGVLPLGCSPHIRYWFNSTEGEGTGCVDKVNKLVVEYNTRLEEKIVDLNVELPGAHIVFCDVYRAMMEFITNPKNHGFEEAKNACCGIGKFGGMNGCLSTDMACYEASAHIWWDLYNPTQAVNSLLADSVWSGYPLSAISRPLTIQELSQSSV</sequence>
<comment type="similarity">
    <text evidence="1">Belongs to the 'GDSL' lipolytic enzyme family.</text>
</comment>
<name>A0AAV3RPD1_LITER</name>
<feature type="signal peptide" evidence="4">
    <location>
        <begin position="1"/>
        <end position="24"/>
    </location>
</feature>
<evidence type="ECO:0000313" key="6">
    <source>
        <dbReference type="Proteomes" id="UP001454036"/>
    </source>
</evidence>
<organism evidence="5 6">
    <name type="scientific">Lithospermum erythrorhizon</name>
    <name type="common">Purple gromwell</name>
    <name type="synonym">Lithospermum officinale var. erythrorhizon</name>
    <dbReference type="NCBI Taxonomy" id="34254"/>
    <lineage>
        <taxon>Eukaryota</taxon>
        <taxon>Viridiplantae</taxon>
        <taxon>Streptophyta</taxon>
        <taxon>Embryophyta</taxon>
        <taxon>Tracheophyta</taxon>
        <taxon>Spermatophyta</taxon>
        <taxon>Magnoliopsida</taxon>
        <taxon>eudicotyledons</taxon>
        <taxon>Gunneridae</taxon>
        <taxon>Pentapetalae</taxon>
        <taxon>asterids</taxon>
        <taxon>lamiids</taxon>
        <taxon>Boraginales</taxon>
        <taxon>Boraginaceae</taxon>
        <taxon>Boraginoideae</taxon>
        <taxon>Lithospermeae</taxon>
        <taxon>Lithospermum</taxon>
    </lineage>
</organism>
<keyword evidence="3" id="KW-0442">Lipid degradation</keyword>
<dbReference type="EMBL" id="BAABME010011314">
    <property type="protein sequence ID" value="GAA0183561.1"/>
    <property type="molecule type" value="Genomic_DNA"/>
</dbReference>
<keyword evidence="4" id="KW-0732">Signal</keyword>
<dbReference type="GO" id="GO:0016042">
    <property type="term" value="P:lipid catabolic process"/>
    <property type="evidence" value="ECO:0007669"/>
    <property type="project" value="UniProtKB-KW"/>
</dbReference>
<dbReference type="Proteomes" id="UP001454036">
    <property type="component" value="Unassembled WGS sequence"/>
</dbReference>
<comment type="caution">
    <text evidence="5">The sequence shown here is derived from an EMBL/GenBank/DDBJ whole genome shotgun (WGS) entry which is preliminary data.</text>
</comment>
<evidence type="ECO:0000256" key="1">
    <source>
        <dbReference type="ARBA" id="ARBA00008668"/>
    </source>
</evidence>
<keyword evidence="6" id="KW-1185">Reference proteome</keyword>
<dbReference type="Pfam" id="PF00657">
    <property type="entry name" value="Lipase_GDSL"/>
    <property type="match status" value="1"/>
</dbReference>
<gene>
    <name evidence="5" type="ORF">LIER_30948</name>
</gene>
<reference evidence="5 6" key="1">
    <citation type="submission" date="2024-01" db="EMBL/GenBank/DDBJ databases">
        <title>The complete chloroplast genome sequence of Lithospermum erythrorhizon: insights into the phylogenetic relationship among Boraginaceae species and the maternal lineages of purple gromwells.</title>
        <authorList>
            <person name="Okada T."/>
            <person name="Watanabe K."/>
        </authorList>
    </citation>
    <scope>NUCLEOTIDE SEQUENCE [LARGE SCALE GENOMIC DNA]</scope>
</reference>
<accession>A0AAV3RPD1</accession>
<keyword evidence="3" id="KW-0443">Lipid metabolism</keyword>
<keyword evidence="2" id="KW-0378">Hydrolase</keyword>
<evidence type="ECO:0000256" key="3">
    <source>
        <dbReference type="ARBA" id="ARBA00022963"/>
    </source>
</evidence>
<dbReference type="InterPro" id="IPR001087">
    <property type="entry name" value="GDSL"/>
</dbReference>